<reference evidence="5 6" key="1">
    <citation type="submission" date="2018-07" db="EMBL/GenBank/DDBJ databases">
        <title>Genomic Encyclopedia of Type Strains, Phase IV (KMG-IV): sequencing the most valuable type-strain genomes for metagenomic binning, comparative biology and taxonomic classification.</title>
        <authorList>
            <person name="Goeker M."/>
        </authorList>
    </citation>
    <scope>NUCLEOTIDE SEQUENCE [LARGE SCALE GENOMIC DNA]</scope>
    <source>
        <strain evidence="5 6">DSM 25281</strain>
    </source>
</reference>
<dbReference type="InterPro" id="IPR051400">
    <property type="entry name" value="HAD-like_hydrolase"/>
</dbReference>
<dbReference type="InterPro" id="IPR006439">
    <property type="entry name" value="HAD-SF_hydro_IA"/>
</dbReference>
<evidence type="ECO:0000256" key="1">
    <source>
        <dbReference type="ARBA" id="ARBA00001946"/>
    </source>
</evidence>
<dbReference type="NCBIfam" id="TIGR01549">
    <property type="entry name" value="HAD-SF-IA-v1"/>
    <property type="match status" value="1"/>
</dbReference>
<evidence type="ECO:0000256" key="3">
    <source>
        <dbReference type="ARBA" id="ARBA00022801"/>
    </source>
</evidence>
<evidence type="ECO:0000313" key="6">
    <source>
        <dbReference type="Proteomes" id="UP000255326"/>
    </source>
</evidence>
<dbReference type="PRINTS" id="PR00413">
    <property type="entry name" value="HADHALOGNASE"/>
</dbReference>
<keyword evidence="3 5" id="KW-0378">Hydrolase</keyword>
<name>A0A370GQ91_9BACI</name>
<dbReference type="EMBL" id="QQAY01000002">
    <property type="protein sequence ID" value="RDI45416.1"/>
    <property type="molecule type" value="Genomic_DNA"/>
</dbReference>
<dbReference type="PANTHER" id="PTHR46470:SF2">
    <property type="entry name" value="GLYCERALDEHYDE 3-PHOSPHATE PHOSPHATASE"/>
    <property type="match status" value="1"/>
</dbReference>
<dbReference type="Pfam" id="PF00702">
    <property type="entry name" value="Hydrolase"/>
    <property type="match status" value="1"/>
</dbReference>
<organism evidence="5 6">
    <name type="scientific">Falsibacillus pallidus</name>
    <dbReference type="NCBI Taxonomy" id="493781"/>
    <lineage>
        <taxon>Bacteria</taxon>
        <taxon>Bacillati</taxon>
        <taxon>Bacillota</taxon>
        <taxon>Bacilli</taxon>
        <taxon>Bacillales</taxon>
        <taxon>Bacillaceae</taxon>
        <taxon>Falsibacillus</taxon>
    </lineage>
</organism>
<dbReference type="GO" id="GO:0016791">
    <property type="term" value="F:phosphatase activity"/>
    <property type="evidence" value="ECO:0007669"/>
    <property type="project" value="TreeGrafter"/>
</dbReference>
<dbReference type="SFLD" id="SFLDS00003">
    <property type="entry name" value="Haloacid_Dehalogenase"/>
    <property type="match status" value="1"/>
</dbReference>
<keyword evidence="2" id="KW-0479">Metal-binding</keyword>
<gene>
    <name evidence="5" type="ORF">DFR59_10240</name>
</gene>
<dbReference type="InterPro" id="IPR023214">
    <property type="entry name" value="HAD_sf"/>
</dbReference>
<comment type="cofactor">
    <cofactor evidence="1">
        <name>Mg(2+)</name>
        <dbReference type="ChEBI" id="CHEBI:18420"/>
    </cofactor>
</comment>
<dbReference type="GO" id="GO:0046872">
    <property type="term" value="F:metal ion binding"/>
    <property type="evidence" value="ECO:0007669"/>
    <property type="project" value="UniProtKB-KW"/>
</dbReference>
<evidence type="ECO:0000313" key="5">
    <source>
        <dbReference type="EMBL" id="RDI45416.1"/>
    </source>
</evidence>
<protein>
    <submittedName>
        <fullName evidence="5">Putative hydrolase of the HAD superfamily</fullName>
    </submittedName>
</protein>
<keyword evidence="6" id="KW-1185">Reference proteome</keyword>
<dbReference type="InterPro" id="IPR036412">
    <property type="entry name" value="HAD-like_sf"/>
</dbReference>
<dbReference type="AlphaFoldDB" id="A0A370GQ91"/>
<dbReference type="SUPFAM" id="SSF56784">
    <property type="entry name" value="HAD-like"/>
    <property type="match status" value="1"/>
</dbReference>
<dbReference type="PANTHER" id="PTHR46470">
    <property type="entry name" value="N-ACYLNEURAMINATE-9-PHOSPHATASE"/>
    <property type="match status" value="1"/>
</dbReference>
<proteinExistence type="predicted"/>
<dbReference type="Proteomes" id="UP000255326">
    <property type="component" value="Unassembled WGS sequence"/>
</dbReference>
<comment type="caution">
    <text evidence="5">The sequence shown here is derived from an EMBL/GenBank/DDBJ whole genome shotgun (WGS) entry which is preliminary data.</text>
</comment>
<evidence type="ECO:0000256" key="2">
    <source>
        <dbReference type="ARBA" id="ARBA00022723"/>
    </source>
</evidence>
<dbReference type="OrthoDB" id="9809962at2"/>
<dbReference type="Gene3D" id="3.40.50.1000">
    <property type="entry name" value="HAD superfamily/HAD-like"/>
    <property type="match status" value="1"/>
</dbReference>
<sequence>MIKAVIFDLYETLITEWENGEQKYTKRLIDIGMNESLFNKEWSKRREERMNGTFPDFYSCMEDIFNKNGIVPDKLLLEKHFNERVKAKEKAFENSDQNVLDMLGKLKKRGLKIGLISNCSPEEVAAWAGSPIAAFVDEAIFSYQTGYAKPDLEIYQLACKKMGVEPSECIFIGDNGSDELNGAKKAGMHPFHAKWFSKHWNNEKYSDYQAINEPKEILDLLFMSAEKGESI</sequence>
<keyword evidence="4" id="KW-0460">Magnesium</keyword>
<dbReference type="SFLD" id="SFLDG01129">
    <property type="entry name" value="C1.5:_HAD__Beta-PGM__Phosphata"/>
    <property type="match status" value="1"/>
</dbReference>
<accession>A0A370GQ91</accession>
<dbReference type="NCBIfam" id="TIGR01509">
    <property type="entry name" value="HAD-SF-IA-v3"/>
    <property type="match status" value="1"/>
</dbReference>
<dbReference type="RefSeq" id="WP_158538303.1">
    <property type="nucleotide sequence ID" value="NZ_QQAY01000002.1"/>
</dbReference>
<dbReference type="GO" id="GO:0044281">
    <property type="term" value="P:small molecule metabolic process"/>
    <property type="evidence" value="ECO:0007669"/>
    <property type="project" value="UniProtKB-ARBA"/>
</dbReference>
<evidence type="ECO:0000256" key="4">
    <source>
        <dbReference type="ARBA" id="ARBA00022842"/>
    </source>
</evidence>